<keyword evidence="1" id="KW-0472">Membrane</keyword>
<evidence type="ECO:0000256" key="1">
    <source>
        <dbReference type="SAM" id="Phobius"/>
    </source>
</evidence>
<dbReference type="AlphaFoldDB" id="A0A7S3LF54"/>
<sequence>MTRTAHFGENSSRVWSIGQSRPTAFKTTMARPRTARGVVKLFLLSIAGFLWIVVILKGQDKNAAVVGDGTVSVKTSDLPCQNNILYNDSTFTTALYPNPAYQTVPVGPSLSYKKDGICSLAAETVGEDSLLSASHWWTKHITNVLATSQNSNDPQFIHKEWMMKLLATLTPEMLQKGVKVKPSAASFRKLLNLVHRQSKRSPPGWS</sequence>
<dbReference type="EMBL" id="HBIM01024250">
    <property type="protein sequence ID" value="CAE0421322.1"/>
    <property type="molecule type" value="Transcribed_RNA"/>
</dbReference>
<keyword evidence="1" id="KW-1133">Transmembrane helix</keyword>
<gene>
    <name evidence="2" type="ORF">ACOF00016_LOCUS17964</name>
</gene>
<keyword evidence="1" id="KW-0812">Transmembrane</keyword>
<name>A0A7S3LF54_9STRA</name>
<protein>
    <submittedName>
        <fullName evidence="2">Uncharacterized protein</fullName>
    </submittedName>
</protein>
<organism evidence="2">
    <name type="scientific">Amphora coffeiformis</name>
    <dbReference type="NCBI Taxonomy" id="265554"/>
    <lineage>
        <taxon>Eukaryota</taxon>
        <taxon>Sar</taxon>
        <taxon>Stramenopiles</taxon>
        <taxon>Ochrophyta</taxon>
        <taxon>Bacillariophyta</taxon>
        <taxon>Bacillariophyceae</taxon>
        <taxon>Bacillariophycidae</taxon>
        <taxon>Thalassiophysales</taxon>
        <taxon>Catenulaceae</taxon>
        <taxon>Amphora</taxon>
    </lineage>
</organism>
<accession>A0A7S3LF54</accession>
<proteinExistence type="predicted"/>
<evidence type="ECO:0000313" key="2">
    <source>
        <dbReference type="EMBL" id="CAE0421322.1"/>
    </source>
</evidence>
<reference evidence="2" key="1">
    <citation type="submission" date="2021-01" db="EMBL/GenBank/DDBJ databases">
        <authorList>
            <person name="Corre E."/>
            <person name="Pelletier E."/>
            <person name="Niang G."/>
            <person name="Scheremetjew M."/>
            <person name="Finn R."/>
            <person name="Kale V."/>
            <person name="Holt S."/>
            <person name="Cochrane G."/>
            <person name="Meng A."/>
            <person name="Brown T."/>
            <person name="Cohen L."/>
        </authorList>
    </citation>
    <scope>NUCLEOTIDE SEQUENCE</scope>
    <source>
        <strain evidence="2">CCMP127</strain>
    </source>
</reference>
<feature type="transmembrane region" description="Helical" evidence="1">
    <location>
        <begin position="38"/>
        <end position="56"/>
    </location>
</feature>